<keyword evidence="6" id="KW-1185">Reference proteome</keyword>
<dbReference type="PANTHER" id="PTHR32097:SF4">
    <property type="entry name" value="GENERAL STRESS PROTEIN 16U"/>
    <property type="match status" value="1"/>
</dbReference>
<evidence type="ECO:0000259" key="4">
    <source>
        <dbReference type="SMART" id="SM00974"/>
    </source>
</evidence>
<name>A0A919PTA3_9ACTN</name>
<dbReference type="InterPro" id="IPR018306">
    <property type="entry name" value="Phage_T5_Orf172_DNA-bd"/>
</dbReference>
<keyword evidence="2" id="KW-0175">Coiled coil</keyword>
<comment type="caution">
    <text evidence="5">The sequence shown here is derived from an EMBL/GenBank/DDBJ whole genome shotgun (WGS) entry which is preliminary data.</text>
</comment>
<organism evidence="5 6">
    <name type="scientific">Dactylosporangium siamense</name>
    <dbReference type="NCBI Taxonomy" id="685454"/>
    <lineage>
        <taxon>Bacteria</taxon>
        <taxon>Bacillati</taxon>
        <taxon>Actinomycetota</taxon>
        <taxon>Actinomycetes</taxon>
        <taxon>Micromonosporales</taxon>
        <taxon>Micromonosporaceae</taxon>
        <taxon>Dactylosporangium</taxon>
    </lineage>
</organism>
<dbReference type="Pfam" id="PF13455">
    <property type="entry name" value="MUG113"/>
    <property type="match status" value="1"/>
</dbReference>
<evidence type="ECO:0000256" key="3">
    <source>
        <dbReference type="SAM" id="MobiDB-lite"/>
    </source>
</evidence>
<accession>A0A919PTA3</accession>
<dbReference type="CDD" id="cd06974">
    <property type="entry name" value="TerD_like"/>
    <property type="match status" value="1"/>
</dbReference>
<evidence type="ECO:0000313" key="5">
    <source>
        <dbReference type="EMBL" id="GIG47988.1"/>
    </source>
</evidence>
<feature type="domain" description="Bacteriophage T5 Orf172 DNA-binding" evidence="4">
    <location>
        <begin position="599"/>
        <end position="682"/>
    </location>
</feature>
<evidence type="ECO:0000313" key="6">
    <source>
        <dbReference type="Proteomes" id="UP000660611"/>
    </source>
</evidence>
<sequence length="716" mass="78804">MVGVSLRMGENVALPPDVWAVGDLDAVVEWSGDPMVVDLSAILVNGGRVRSDEDFVFYNQPVSVDGSVRHLGSTSAALGASRQSIRLTLSTVAPDVTGVFIAASTDTVDMAAVGGLRLTLVDTSGQAVVRYDVPAGVERAVVVSEIYRRADGWKVRAVGQGWSSGLAGLAAHFGISVADESDSSPPPVVAPPAAAAEPPPASPPLPATSPTNPHPATSSPVSGAAVEVPARPWPGMLFRPPPGWPTPPAGWTPTPGWTPEQAWPAPPSGWVYWTDPPPAVPPYPGGPGRVDPPVGAAQPLRQRWFGGARRSDLQAENQQLRAQLAQLGALDQAQREQQMQQARDELRALIDQVMQARREVEEARHQLVVTDEELILQEAGIYRYHHPLQYAEQYKDRLAKLKDQMKLLTRNRQAVLAATSWTVNGSARQGMTMVRDFSKLMLRAYNAEADNCVRTVRPHTVDSAAQRLDKTRDTIARLGATMFIRIGDAYHALRVDEIRLTGDYLAKREEEKEQARAERERQREEDAARRELERETQRLRREHDHYATALARLHAAGDSAAVAEMEAKLREIDEAIRGVQDRAANIRAGYVYVISNIGAFGPNMIKIGMTRRLEPMDRVRELGDASVPFRFDVHALIFSHDAVGLENRLHTEFTTQRVNRVNTHREFFYATPAEVRQTLARIAGQHLIEYRDQPEALEWRASGQHPTPTPGPRQSA</sequence>
<dbReference type="PANTHER" id="PTHR32097">
    <property type="entry name" value="CAMP-BINDING PROTEIN 1-RELATED"/>
    <property type="match status" value="1"/>
</dbReference>
<dbReference type="AlphaFoldDB" id="A0A919PTA3"/>
<proteinExistence type="inferred from homology"/>
<dbReference type="InterPro" id="IPR025280">
    <property type="entry name" value="SNIPE"/>
</dbReference>
<dbReference type="Pfam" id="PF02342">
    <property type="entry name" value="TerD"/>
    <property type="match status" value="1"/>
</dbReference>
<feature type="region of interest" description="Disordered" evidence="3">
    <location>
        <begin position="509"/>
        <end position="537"/>
    </location>
</feature>
<feature type="region of interest" description="Disordered" evidence="3">
    <location>
        <begin position="178"/>
        <end position="256"/>
    </location>
</feature>
<dbReference type="InterPro" id="IPR051324">
    <property type="entry name" value="Stress/Tellurium_Resist"/>
</dbReference>
<dbReference type="Pfam" id="PF13250">
    <property type="entry name" value="SNIPE"/>
    <property type="match status" value="1"/>
</dbReference>
<dbReference type="InterPro" id="IPR003325">
    <property type="entry name" value="TerD"/>
</dbReference>
<evidence type="ECO:0000256" key="2">
    <source>
        <dbReference type="SAM" id="Coils"/>
    </source>
</evidence>
<feature type="compositionally biased region" description="Pro residues" evidence="3">
    <location>
        <begin position="239"/>
        <end position="250"/>
    </location>
</feature>
<protein>
    <recommendedName>
        <fullName evidence="4">Bacteriophage T5 Orf172 DNA-binding domain-containing protein</fullName>
    </recommendedName>
</protein>
<reference evidence="5" key="1">
    <citation type="submission" date="2021-01" db="EMBL/GenBank/DDBJ databases">
        <title>Whole genome shotgun sequence of Dactylosporangium siamense NBRC 106093.</title>
        <authorList>
            <person name="Komaki H."/>
            <person name="Tamura T."/>
        </authorList>
    </citation>
    <scope>NUCLEOTIDE SEQUENCE</scope>
    <source>
        <strain evidence="5">NBRC 106093</strain>
    </source>
</reference>
<feature type="compositionally biased region" description="Pro residues" evidence="3">
    <location>
        <begin position="197"/>
        <end position="207"/>
    </location>
</feature>
<evidence type="ECO:0000256" key="1">
    <source>
        <dbReference type="ARBA" id="ARBA00008775"/>
    </source>
</evidence>
<gene>
    <name evidence="5" type="ORF">Dsi01nite_060290</name>
</gene>
<dbReference type="Gene3D" id="2.60.60.30">
    <property type="entry name" value="sav2460 like domains"/>
    <property type="match status" value="1"/>
</dbReference>
<comment type="similarity">
    <text evidence="1">Belongs to the CAPAB/TerDEXZ family.</text>
</comment>
<feature type="coiled-coil region" evidence="2">
    <location>
        <begin position="310"/>
        <end position="418"/>
    </location>
</feature>
<dbReference type="Proteomes" id="UP000660611">
    <property type="component" value="Unassembled WGS sequence"/>
</dbReference>
<dbReference type="SMART" id="SM00974">
    <property type="entry name" value="T5orf172"/>
    <property type="match status" value="1"/>
</dbReference>
<dbReference type="EMBL" id="BONQ01000091">
    <property type="protein sequence ID" value="GIG47988.1"/>
    <property type="molecule type" value="Genomic_DNA"/>
</dbReference>